<gene>
    <name evidence="5" type="ORF">POM88_046388</name>
</gene>
<dbReference type="InterPro" id="IPR018034">
    <property type="entry name" value="Kri1"/>
</dbReference>
<feature type="compositionally biased region" description="Basic and acidic residues" evidence="3">
    <location>
        <begin position="561"/>
        <end position="576"/>
    </location>
</feature>
<feature type="region of interest" description="Disordered" evidence="3">
    <location>
        <begin position="374"/>
        <end position="395"/>
    </location>
</feature>
<evidence type="ECO:0000313" key="6">
    <source>
        <dbReference type="Proteomes" id="UP001237642"/>
    </source>
</evidence>
<reference evidence="5" key="1">
    <citation type="submission" date="2023-02" db="EMBL/GenBank/DDBJ databases">
        <title>Genome of toxic invasive species Heracleum sosnowskyi carries increased number of genes despite the absence of recent whole-genome duplications.</title>
        <authorList>
            <person name="Schelkunov M."/>
            <person name="Shtratnikova V."/>
            <person name="Makarenko M."/>
            <person name="Klepikova A."/>
            <person name="Omelchenko D."/>
            <person name="Novikova G."/>
            <person name="Obukhova E."/>
            <person name="Bogdanov V."/>
            <person name="Penin A."/>
            <person name="Logacheva M."/>
        </authorList>
    </citation>
    <scope>NUCLEOTIDE SEQUENCE</scope>
    <source>
        <strain evidence="5">Hsosn_3</strain>
        <tissue evidence="5">Leaf</tissue>
    </source>
</reference>
<reference evidence="5" key="2">
    <citation type="submission" date="2023-05" db="EMBL/GenBank/DDBJ databases">
        <authorList>
            <person name="Schelkunov M.I."/>
        </authorList>
    </citation>
    <scope>NUCLEOTIDE SEQUENCE</scope>
    <source>
        <strain evidence="5">Hsosn_3</strain>
        <tissue evidence="5">Leaf</tissue>
    </source>
</reference>
<dbReference type="Pfam" id="PF12936">
    <property type="entry name" value="Kri1_C"/>
    <property type="match status" value="1"/>
</dbReference>
<dbReference type="GO" id="GO:0005730">
    <property type="term" value="C:nucleolus"/>
    <property type="evidence" value="ECO:0007669"/>
    <property type="project" value="TreeGrafter"/>
</dbReference>
<dbReference type="EMBL" id="JAUIZM010000010">
    <property type="protein sequence ID" value="KAK1361914.1"/>
    <property type="molecule type" value="Genomic_DNA"/>
</dbReference>
<feature type="coiled-coil region" evidence="2">
    <location>
        <begin position="435"/>
        <end position="468"/>
    </location>
</feature>
<evidence type="ECO:0000256" key="1">
    <source>
        <dbReference type="ARBA" id="ARBA00007473"/>
    </source>
</evidence>
<protein>
    <submittedName>
        <fullName evidence="5">KRR1-interacting protein involved in 40S ribosome biogenesis</fullName>
    </submittedName>
</protein>
<feature type="coiled-coil region" evidence="2">
    <location>
        <begin position="288"/>
        <end position="320"/>
    </location>
</feature>
<dbReference type="Proteomes" id="UP001237642">
    <property type="component" value="Unassembled WGS sequence"/>
</dbReference>
<dbReference type="Pfam" id="PF05178">
    <property type="entry name" value="Kri1"/>
    <property type="match status" value="1"/>
</dbReference>
<proteinExistence type="inferred from homology"/>
<comment type="similarity">
    <text evidence="1">Belongs to the KRI1 family.</text>
</comment>
<evidence type="ECO:0000313" key="5">
    <source>
        <dbReference type="EMBL" id="KAK1361914.1"/>
    </source>
</evidence>
<evidence type="ECO:0000256" key="2">
    <source>
        <dbReference type="SAM" id="Coils"/>
    </source>
</evidence>
<dbReference type="PANTHER" id="PTHR14490">
    <property type="entry name" value="ZINC FINGER, ZZ TYPE"/>
    <property type="match status" value="1"/>
</dbReference>
<feature type="region of interest" description="Disordered" evidence="3">
    <location>
        <begin position="45"/>
        <end position="70"/>
    </location>
</feature>
<sequence length="619" mass="72304">MAIKLCDSSDSDGEDISKIEINQDFARRYEHNKKREDLHRLEELKKKGIVDSDGDSDEEDEDDGDSDGVDDLEYLDVLLKVRNKDPILKDKEVKLFDSDQDDDDVDVTKAKANKKAKKMYLKDVTAKHLIEDGAEMGDDDYDDEEVRRGVKSYVEEQEELKKPFLDGVEEEDGEGFFKVKERGEGDEEEEENVVEVSKKLDEYFGEDEKLDENAMFLKDYFKNKMWLDKSEERKVVEDEVEVEEDEEEVEKQEDYEREFNFRYEENPGDRVLGHSRVVEGSVRKKTNARKLQRERKEERMAQAEFERKEELKYLKNLKKKEMNEKLKKIREIAGIGDGGVCKLDLSDLEEEFDPEEHDKKMKVAFGDDYYEANDADPDFASEGDEDGEIEKPDFDKEDELLGLKDGWDNMDGSGDGFIAAREKILKKKEEKGEGVVEKEERVDAVERKKKKKQKISALEAEVVKKELDEYYKLDYEDTIGDLKTRFKYRPVNAKRYGLKTKEVLLLDDKDLNQLVSLKKLAPYREKEWKVPHNIIQNQKLKIKSLLEGETSEGQRTHKRKSRDEETFKEEKLHDEESNGDSQNLSKSSKRKRQEALKLSQSRLKAYGKNPSKSKSKKQN</sequence>
<dbReference type="GO" id="GO:0000447">
    <property type="term" value="P:endonucleolytic cleavage in ITS1 to separate SSU-rRNA from 5.8S rRNA and LSU-rRNA from tricistronic rRNA transcript (SSU-rRNA, 5.8S rRNA, LSU-rRNA)"/>
    <property type="evidence" value="ECO:0007669"/>
    <property type="project" value="TreeGrafter"/>
</dbReference>
<evidence type="ECO:0000256" key="3">
    <source>
        <dbReference type="SAM" id="MobiDB-lite"/>
    </source>
</evidence>
<feature type="domain" description="Kri1-like C-terminal" evidence="4">
    <location>
        <begin position="463"/>
        <end position="544"/>
    </location>
</feature>
<comment type="caution">
    <text evidence="5">The sequence shown here is derived from an EMBL/GenBank/DDBJ whole genome shotgun (WGS) entry which is preliminary data.</text>
</comment>
<organism evidence="5 6">
    <name type="scientific">Heracleum sosnowskyi</name>
    <dbReference type="NCBI Taxonomy" id="360622"/>
    <lineage>
        <taxon>Eukaryota</taxon>
        <taxon>Viridiplantae</taxon>
        <taxon>Streptophyta</taxon>
        <taxon>Embryophyta</taxon>
        <taxon>Tracheophyta</taxon>
        <taxon>Spermatophyta</taxon>
        <taxon>Magnoliopsida</taxon>
        <taxon>eudicotyledons</taxon>
        <taxon>Gunneridae</taxon>
        <taxon>Pentapetalae</taxon>
        <taxon>asterids</taxon>
        <taxon>campanulids</taxon>
        <taxon>Apiales</taxon>
        <taxon>Apiaceae</taxon>
        <taxon>Apioideae</taxon>
        <taxon>apioid superclade</taxon>
        <taxon>Tordylieae</taxon>
        <taxon>Tordyliinae</taxon>
        <taxon>Heracleum</taxon>
    </lineage>
</organism>
<dbReference type="GO" id="GO:0030686">
    <property type="term" value="C:90S preribosome"/>
    <property type="evidence" value="ECO:0007669"/>
    <property type="project" value="TreeGrafter"/>
</dbReference>
<name>A0AAD8H7K6_9APIA</name>
<feature type="region of interest" description="Disordered" evidence="3">
    <location>
        <begin position="546"/>
        <end position="619"/>
    </location>
</feature>
<keyword evidence="6" id="KW-1185">Reference proteome</keyword>
<feature type="compositionally biased region" description="Acidic residues" evidence="3">
    <location>
        <begin position="52"/>
        <end position="70"/>
    </location>
</feature>
<dbReference type="AlphaFoldDB" id="A0AAD8H7K6"/>
<feature type="compositionally biased region" description="Acidic residues" evidence="3">
    <location>
        <begin position="374"/>
        <end position="388"/>
    </location>
</feature>
<accession>A0AAD8H7K6</accession>
<dbReference type="InterPro" id="IPR024626">
    <property type="entry name" value="Kri1-like_C"/>
</dbReference>
<keyword evidence="2" id="KW-0175">Coiled coil</keyword>
<dbReference type="PANTHER" id="PTHR14490:SF5">
    <property type="entry name" value="PROTEIN KRI1 HOMOLOG"/>
    <property type="match status" value="1"/>
</dbReference>
<evidence type="ECO:0000259" key="4">
    <source>
        <dbReference type="Pfam" id="PF12936"/>
    </source>
</evidence>